<evidence type="ECO:0000313" key="1">
    <source>
        <dbReference type="EMBL" id="KLO08292.1"/>
    </source>
</evidence>
<gene>
    <name evidence="1" type="ORF">SCHPADRAFT_1001038</name>
</gene>
<reference evidence="1 2" key="1">
    <citation type="submission" date="2015-04" db="EMBL/GenBank/DDBJ databases">
        <title>Complete genome sequence of Schizopora paradoxa KUC8140, a cosmopolitan wood degrader in East Asia.</title>
        <authorList>
            <consortium name="DOE Joint Genome Institute"/>
            <person name="Min B."/>
            <person name="Park H."/>
            <person name="Jang Y."/>
            <person name="Kim J.-J."/>
            <person name="Kim K.H."/>
            <person name="Pangilinan J."/>
            <person name="Lipzen A."/>
            <person name="Riley R."/>
            <person name="Grigoriev I.V."/>
            <person name="Spatafora J.W."/>
            <person name="Choi I.-G."/>
        </authorList>
    </citation>
    <scope>NUCLEOTIDE SEQUENCE [LARGE SCALE GENOMIC DNA]</scope>
    <source>
        <strain evidence="1 2">KUC8140</strain>
    </source>
</reference>
<accession>A0A0H2RA75</accession>
<name>A0A0H2RA75_9AGAM</name>
<sequence length="596" mass="67509">MESTYRSSDELKDVDTRDVSAVLLALEKAARLPNFRRVNLHNVFQVENWEAFQSIYGSDKDPFADTCNNSDGQVVDAVWVERLETSAHEISDAVKMLETLLKFASQLQEKFEFSRERIIAAKRSKGIKSMPDELLAKIFQFAVVDMEWEGGVQAKSISQVSRRFRNITLGMPSLWTTLYSRSPQSDVEMFVRRAGPDTEFQAFVHLNFKLQMRQFMDICRPFISRWKLLTLIHDEKCRKRFFLSDGDSGDGDLTLGELFEFLGDGPRLPLLEELITRAAGDITSGLNTLVDGTLPSDTRVWAPNLRILRCSYFIPFPSSPLTAISTLFVRQNFPILLSSHDSMLMKVLKLLLKLPNLSTFVLEAELIYGWSGYETFPVVHCPTIKSFSLHLPGIPLKKLQTKSSCIATLMDVLRMPSLEDYSVSIGISDYDEEDTDSKCAEWSKKLGYLSCALLPVHFANSTRMVSLDYHLWIDTYLPDEVPPASKTLNLPFDAIARISSVTISSFVRVLFSQRVGEGVQHGITGECRLRELKFTACEYMTSLDLQCTIDSLESYGVWSDVERVVVQDCADVTHEEAMSVIGERKLRYLGGYVDLE</sequence>
<dbReference type="InParanoid" id="A0A0H2RA75"/>
<dbReference type="EMBL" id="KQ086097">
    <property type="protein sequence ID" value="KLO08292.1"/>
    <property type="molecule type" value="Genomic_DNA"/>
</dbReference>
<dbReference type="AlphaFoldDB" id="A0A0H2RA75"/>
<organism evidence="1 2">
    <name type="scientific">Schizopora paradoxa</name>
    <dbReference type="NCBI Taxonomy" id="27342"/>
    <lineage>
        <taxon>Eukaryota</taxon>
        <taxon>Fungi</taxon>
        <taxon>Dikarya</taxon>
        <taxon>Basidiomycota</taxon>
        <taxon>Agaricomycotina</taxon>
        <taxon>Agaricomycetes</taxon>
        <taxon>Hymenochaetales</taxon>
        <taxon>Schizoporaceae</taxon>
        <taxon>Schizopora</taxon>
    </lineage>
</organism>
<dbReference type="Gene3D" id="1.20.1280.50">
    <property type="match status" value="1"/>
</dbReference>
<proteinExistence type="predicted"/>
<evidence type="ECO:0000313" key="2">
    <source>
        <dbReference type="Proteomes" id="UP000053477"/>
    </source>
</evidence>
<keyword evidence="2" id="KW-1185">Reference proteome</keyword>
<dbReference type="OrthoDB" id="3244423at2759"/>
<dbReference type="InterPro" id="IPR036047">
    <property type="entry name" value="F-box-like_dom_sf"/>
</dbReference>
<dbReference type="SUPFAM" id="SSF81383">
    <property type="entry name" value="F-box domain"/>
    <property type="match status" value="1"/>
</dbReference>
<protein>
    <submittedName>
        <fullName evidence="1">Uncharacterized protein</fullName>
    </submittedName>
</protein>
<dbReference type="Proteomes" id="UP000053477">
    <property type="component" value="Unassembled WGS sequence"/>
</dbReference>